<dbReference type="SUPFAM" id="SSF49265">
    <property type="entry name" value="Fibronectin type III"/>
    <property type="match status" value="1"/>
</dbReference>
<dbReference type="SMART" id="SM01198">
    <property type="entry name" value="FBA"/>
    <property type="match status" value="1"/>
</dbReference>
<dbReference type="PRINTS" id="PR00252">
    <property type="entry name" value="NRIONCHANNEL"/>
</dbReference>
<keyword evidence="3 11" id="KW-0813">Transport</keyword>
<dbReference type="EMBL" id="CALNXK010000001">
    <property type="protein sequence ID" value="CAH3032794.1"/>
    <property type="molecule type" value="Genomic_DNA"/>
</dbReference>
<evidence type="ECO:0000313" key="15">
    <source>
        <dbReference type="EMBL" id="CAH3032794.1"/>
    </source>
</evidence>
<evidence type="ECO:0000256" key="10">
    <source>
        <dbReference type="ARBA" id="ARBA00023303"/>
    </source>
</evidence>
<dbReference type="InterPro" id="IPR036734">
    <property type="entry name" value="Neur_chan_lig-bd_sf"/>
</dbReference>
<feature type="transmembrane region" description="Helical" evidence="11">
    <location>
        <begin position="4155"/>
        <end position="4173"/>
    </location>
</feature>
<evidence type="ECO:0000256" key="3">
    <source>
        <dbReference type="ARBA" id="ARBA00022448"/>
    </source>
</evidence>
<dbReference type="Pfam" id="PF00041">
    <property type="entry name" value="fn3"/>
    <property type="match status" value="1"/>
</dbReference>
<evidence type="ECO:0000259" key="14">
    <source>
        <dbReference type="PROSITE" id="PS51114"/>
    </source>
</evidence>
<dbReference type="InterPro" id="IPR006028">
    <property type="entry name" value="GABAA/Glycine_rcpt"/>
</dbReference>
<dbReference type="PRINTS" id="PR00253">
    <property type="entry name" value="GABAARECEPTR"/>
</dbReference>
<dbReference type="InterPro" id="IPR008979">
    <property type="entry name" value="Galactose-bd-like_sf"/>
</dbReference>
<dbReference type="SUPFAM" id="SSF90112">
    <property type="entry name" value="Neurotransmitter-gated ion-channel transmembrane pore"/>
    <property type="match status" value="1"/>
</dbReference>
<feature type="transmembrane region" description="Helical" evidence="11">
    <location>
        <begin position="4189"/>
        <end position="4208"/>
    </location>
</feature>
<feature type="region of interest" description="Disordered" evidence="12">
    <location>
        <begin position="4220"/>
        <end position="4241"/>
    </location>
</feature>
<evidence type="ECO:0000256" key="9">
    <source>
        <dbReference type="ARBA" id="ARBA00023136"/>
    </source>
</evidence>
<dbReference type="InterPro" id="IPR036719">
    <property type="entry name" value="Neuro-gated_channel_TM_sf"/>
</dbReference>
<protein>
    <recommendedName>
        <fullName evidence="17">Apolipoprotein B</fullName>
    </recommendedName>
</protein>
<reference evidence="15 16" key="1">
    <citation type="submission" date="2022-05" db="EMBL/GenBank/DDBJ databases">
        <authorList>
            <consortium name="Genoscope - CEA"/>
            <person name="William W."/>
        </authorList>
    </citation>
    <scope>NUCLEOTIDE SEQUENCE [LARGE SCALE GENOMIC DNA]</scope>
</reference>
<dbReference type="CDD" id="cd00063">
    <property type="entry name" value="FN3"/>
    <property type="match status" value="1"/>
</dbReference>
<dbReference type="Gene3D" id="1.20.58.390">
    <property type="entry name" value="Neurotransmitter-gated ion-channel transmembrane domain"/>
    <property type="match status" value="1"/>
</dbReference>
<keyword evidence="9 11" id="KW-0472">Membrane</keyword>
<evidence type="ECO:0000256" key="7">
    <source>
        <dbReference type="ARBA" id="ARBA00022989"/>
    </source>
</evidence>
<keyword evidence="4" id="KW-1003">Cell membrane</keyword>
<comment type="similarity">
    <text evidence="11">Belongs to the ligand-gated ion channel (TC 1.A.9) family.</text>
</comment>
<dbReference type="PROSITE" id="PS50853">
    <property type="entry name" value="FN3"/>
    <property type="match status" value="1"/>
</dbReference>
<dbReference type="InterPro" id="IPR006029">
    <property type="entry name" value="Neurotrans-gated_channel_TM"/>
</dbReference>
<evidence type="ECO:0000256" key="4">
    <source>
        <dbReference type="ARBA" id="ARBA00022475"/>
    </source>
</evidence>
<feature type="non-terminal residue" evidence="15">
    <location>
        <position position="1"/>
    </location>
</feature>
<keyword evidence="16" id="KW-1185">Reference proteome</keyword>
<feature type="domain" description="FBA" evidence="14">
    <location>
        <begin position="3660"/>
        <end position="3867"/>
    </location>
</feature>
<dbReference type="InterPro" id="IPR038050">
    <property type="entry name" value="Neuro_actylchol_rec"/>
</dbReference>
<evidence type="ECO:0008006" key="17">
    <source>
        <dbReference type="Google" id="ProtNLM"/>
    </source>
</evidence>
<evidence type="ECO:0000256" key="6">
    <source>
        <dbReference type="ARBA" id="ARBA00022729"/>
    </source>
</evidence>
<dbReference type="Gene3D" id="3.60.15.10">
    <property type="entry name" value="Ribonuclease Z/Hydroxyacylglutathione hydrolase-like"/>
    <property type="match status" value="1"/>
</dbReference>
<comment type="caution">
    <text evidence="15">The sequence shown here is derived from an EMBL/GenBank/DDBJ whole genome shotgun (WGS) entry which is preliminary data.</text>
</comment>
<organism evidence="15 16">
    <name type="scientific">Porites lobata</name>
    <dbReference type="NCBI Taxonomy" id="104759"/>
    <lineage>
        <taxon>Eukaryota</taxon>
        <taxon>Metazoa</taxon>
        <taxon>Cnidaria</taxon>
        <taxon>Anthozoa</taxon>
        <taxon>Hexacorallia</taxon>
        <taxon>Scleractinia</taxon>
        <taxon>Fungiina</taxon>
        <taxon>Poritidae</taxon>
        <taxon>Porites</taxon>
    </lineage>
</organism>
<dbReference type="Pfam" id="PF02931">
    <property type="entry name" value="Neur_chan_LBD"/>
    <property type="match status" value="1"/>
</dbReference>
<evidence type="ECO:0000256" key="1">
    <source>
        <dbReference type="ARBA" id="ARBA00004141"/>
    </source>
</evidence>
<dbReference type="InterPro" id="IPR013783">
    <property type="entry name" value="Ig-like_fold"/>
</dbReference>
<dbReference type="Gene3D" id="2.70.170.10">
    <property type="entry name" value="Neurotransmitter-gated ion-channel ligand-binding domain"/>
    <property type="match status" value="1"/>
</dbReference>
<dbReference type="Proteomes" id="UP001159405">
    <property type="component" value="Unassembled WGS sequence"/>
</dbReference>
<dbReference type="CDD" id="cd19049">
    <property type="entry name" value="LGIC_TM_anion"/>
    <property type="match status" value="1"/>
</dbReference>
<evidence type="ECO:0000256" key="2">
    <source>
        <dbReference type="ARBA" id="ARBA00004236"/>
    </source>
</evidence>
<evidence type="ECO:0000313" key="16">
    <source>
        <dbReference type="Proteomes" id="UP001159405"/>
    </source>
</evidence>
<comment type="subcellular location">
    <subcellularLocation>
        <location evidence="2">Cell membrane</location>
    </subcellularLocation>
    <subcellularLocation>
        <location evidence="1">Membrane</location>
        <topology evidence="1">Multi-pass membrane protein</topology>
    </subcellularLocation>
</comment>
<dbReference type="SUPFAM" id="SSF56281">
    <property type="entry name" value="Metallo-hydrolase/oxidoreductase"/>
    <property type="match status" value="1"/>
</dbReference>
<feature type="transmembrane region" description="Helical" evidence="11">
    <location>
        <begin position="4317"/>
        <end position="4335"/>
    </location>
</feature>
<sequence>HDIQFIGGNRRFYLVDGGPVSYEGAGGTIKRRIKNLMKRQLSKPYYQYLLYTLTRLACDHNSKGKEIKLDGAVVSHPHADHLDGVERLFRELLPKNYQLKVADETPEKRLICNGPVLLTRKFALQTEAYCSFSNFLLDAKFEVTLNEDDIQNAFGGNGMFFTFPTSPGVLYSRYEHSKEERPSIKEQKAKLAKGKQHEDRDLNKSSIILYVEKGGKICLTGDAHGHDITSTLRKQNVQDLHIFKIPHHGSRKNSILGTVLPPKWAIHNLAAMLLLSTTLRRKVALGNDYEEEDDIKHLSETVKDIAGCGNGEMVQRVADTFRAELIQKKRIQNKSESVNAFLTKVEKKHMEIVRAIQENTRDPWKGVKPLEELKPWKDLTKSVVMKYLQCFERGTESPVKRDKVDVAASSIEHTIKQLLGKAKVFKSYFYKFGIGKFFDSFHAKTYYFSAEGRYQHPSPLVVKGIIKAAVKKKKSCRIVFTSGGCVPSTHLPDVNSASFQGWKELVSLYYLEGDFSFKLDPGEDVNIAPSGTKKLQHDDGKPSEVAEQLRSNPGFTIPHRSFLPEVDTYCVTAIVSEKTYWLDVKDDGNLFVASTKRILTVSNAHCINGDLRKISLKSESGCETVVTLEQVQNSDCYLIKVSPSQGYLFIEELSPNIKVQNNKSTKFAFTHTTLAPSSKSGNQITILEFLKSLGYNADGKPIYVGSVLEILLGAVNMKNLTDQLPNDVIAKVTFDQEVYLEGSSVEISSLGDAEVVSSHIHVSLPTPSIKFDSHDVTRLKFVVEGPSSETPSLSLVLSTFHRDIEYTVNLSKLLTKRQASVDMYLNALRMSTKYRDNLTLGTLLDRVMGRLPLEALSKCFPSRLFEDEILSWKIDRAISTVKYFRSPLAVEVLSGDFYIIIPHGMNQMKFGNSLSVEMSRIHVVVSDPRTYKSSFEIYCDANIQKIPVNVKMTSTSGNLPEVVISFPETVTPFEVFKLLDHTGTLLELRVPFKNEMLKNLSLTKPRISVAQDVRGSKESRVCAVSFDFSFDSFSSFIPKSLPQPEDTKGSLTILNPFSTKPGVLLEAHFKLPISSSEEEKSYLNSKLSFWPIQVPDIPDSDSKDGYACSISLSPSSPGTTLRSALSSVIPGDMTDLMSVSLPFISSKLDQVELDKIYLEANPQSRNIISVMVSFMVPELTVVKERLAIYDANFVVEYANEQWYAHAEAKVCVFNKFVCHAAFSLPKADAPGTLAFENANDLTFEEFVKGMGVVDSGDIPVVKELLDLKISQISLSFENAGASLRLTDFLVVVEKRQFNVGRLQLFNIKIGVTYTSIQDRSRMSFSVEGSLNAKTHASLAYNAEKRELCGNYQLTENMSTSESLNELFKADTQVHPEGNAFDQVKNLQVQDVVVILSFPCDEECSLKTFSLGIQGSLSLGPFNLHKLRFKYVKEQAEDTKHHYTITGKFKSHEPSLSLIMELNCSTQESEKSILEAKIRPDIPGGLTLSSLLKLCGLNAPDVPVVNGSPNFLDIELMEALLQFEVPFQVLKLDVVIQTKETLTILQTPIIKLHNARFEYHSDSKSHPSRTEVFIEGDFTIAQIHLRVRLMKDTKNCLILEGRLNQTDNEILDFETAAQQLSPGLDVKLPEGATASLSSFSFLVKKSEEYTELALEGESNGTWSKDAGFSTINVEALGGKLHFRKERESDHWSSSVCLTGRVRLLQSVVIGVEIYYDKESGVLAVGTVQKPEQVNLEAITRQLSATSESSTSWNEIVPEGIESSLRSPNFKTASIYIDFAKKTLLLYGNVSGLGTGLLIVKRSNRDKEESSEYGFLFGLTLESGFRFSFINRRLSVVDDVLSVQQANLSVISLHKETIDELRKDFAKLQDVKKSSLSKHLDVNVPFADLDITSISKLDVNLRGVRAFAKIHFSSSNSKLVQNVTRIQKEGERSDVVLFGKLPENPEETEFNASIQEIKLFGGTLTFREVTLVYRPFPTDKMNFNLSGKMYLLLEENSNPLVFIGNLKVSELKVEFNMTVEGGPEKITEPFGMSGISFEHPELKLMWKFDEDHHKPVIPSYMISGEVIFFKSNGTGEDPAATLRGLILFQQGKPVVARISFDLEKPLSIDDVFFTLMGHKWPKGYLDVKFRGGLVYYSKSTLEIEDREGNAVMYKEGFHGETHIQIFGYPFGVEISVNSNPKGMIIKGYTDSEIDLRFVTLGGAAGREDEERGPEVVISRFDGHMTFNISAGVKLLQENIGTWSVGYNTKESCFLGSLTYDGELLGRENPSIEFEWSKEGGFKIRQLQALLDLEALIDFASAFEKLSEIISSPCEKIVGLVFDQVIKTKCSLDIKQVPVKESQKPNAWFALGLQGKLDIIIGFTDEPTLTVNFPWMVLAPEKPPSQFRLSDLKGFLIANIVENSLDVVKQVFSDPEQLTKFFAAFGTIKLSKWVLSSLICRGVTSPNVTEAAEAALEAMETLAATEEAALASEFAELLAAVGAAVSIAELAAYAVQVIFTVAAVITLLKDIMRFLKGIVNFFTGKTEQQKKAENRLGEAKKKGKEAIKAVEDRLIIEGLMITLPESDQIQVTWKPLEKGVKYKVQIVCIELGGAKKTLQDVTTTKSNVNVQNEAIKYNAKTFKASVEAFYQQGDNMFRGKEQSLAVDAVTRLYAPSKVEIESKQEGRELHVLFSQVKYAEGYKVEVLSHDGSVIGGAVLKPSAEENDEKLVFQAQEFVFGPPGLIKVRVCAQLYQRGTSDNEFRCSGDLYRVAAPSNTRLSYKSGSQVVNVQWSVTNAQDISSFLCEVVSLEEKAIYRRVLALKDGDLSFNIQIPLVDITTRSDPSYQLRVCSTGSPTALASSFFASEEHLSFLKEVKIISSSYDPQANRLTVSWLLVPGAVTYVASIHAKSSLSSSASTKVVESRNDRVEFEMGDVELITGLPYVVSVMADGKDLQHLPSLPSITSKGFTQLPRPVSVVHDYAFEERKIKVTFTPVPNATASKIEVVNVSFPSQVAGVLVTPNTATKVDCSFDVESMSFVSGASYKSWVTALGNETLINSIPCVTDTVLTCSDNAETVALKYSEAWKQMVVSFDSGEGNFLLRVEDVSKKKRPISTQIIAVKQSEQPVHQSVVEIPLNITKEPPGARYQASVMNAGDHEYLPSGTAQSNEVLLLSPPDSVEQQYKEEVFTVLWKSVDSAPGYKIRVYNSKTASTAIEENISDLSLAGKQLRKDFSLGSLFLESDGAYETVVQVLGDELNIGGASAKSNTSIPSLSPPECVEISFDNDTHRMHVSCCFLKDATSFNLGVVDAKKLSSQGATIQNALLGLKTFIVNRDCLDERVEVDFGDSVLICSLDGEHKGVAQVSRKQDDCMILPSGYSISEGAVSWLRPAVPIHLYFNPVDSVLKITWTSVRLAVNYVVEVLQTRDDDDGATTTLIPISKEVDGLSYDADTEDLKIEETDKLLARIQPIAAQGSVIKDHAIAYSSEVLVCQGSPSQIEVLQVNDEAVKLRWKGDEADEFHIRVWMVLKTREPLEVITKHVKKLEFEASAADLLMLSPGQYKLGVRTQGSKAKLHSVFKEADFQAVIMDAPDVNTTRQNTSVTVQWIPVHNNSGQDFSNYVISYLQRDTDLAWRQIEVGLSKTQETVDHLQADSEYLFCVSVASSKLGAGIRSPPTAVYTGAMSAKFSRNLLDNPNFAPAQDWDETGHTFNIITDPWKLIQPKDRQYRLQKRSLGLFPPVIEGGMTSWFIQASNSLCWRVQTINLLFNGFTAEYLDEVKPDILVSERYAIKKRRTGTFQMKVSLLDAEERNLPGRNFYYTGQLPLSSEPQSKPPLTSEEWMWSIAGHIFSGYPPGLRFIRFEDIIQSGIPGLTTIRPIRRGSGQAASVEFDPYDELAPTDCYNMMACGASVKIAQKSLGKEGLCNTTLFETTRDLVYCVQTGIHYDKTRRPNSPSLKDGPVIVNVSIDIASLNVDADDMAFSLELFFKQSWHDPNLAYAEDQTREKKFIVFKADLLKDLWTPDTYIYGIKSMQTVQTENALPTSEGLRISPDGRILFVTRLSMILRCSMNFRNFPIDKQTCYLNLTSFFHTADDLSYEWKDVTIQDKNIAHFELISFHNRKAIEEFATGSRYERLTMTFEFKRRINFYLLSWYLPATLIVVLSWVGFWIDIESTPARISLGTITILAIGGFLIGEQEGFPSVSYVRAIDIYLIACFVFVFGCMVEYAIVHCAKRLEEESEQQKKKGNKVEDTIPCESDRNNGKTEENGLGGILNVGFVEVISPVSTQNVLPCNNNRSSRPTITEDASASKTSLSLFSYCKNRFQRKVIFKWLLKLDEICRLIFPLAFLVLAISYYITFGDF</sequence>
<dbReference type="PANTHER" id="PTHR18945">
    <property type="entry name" value="NEUROTRANSMITTER GATED ION CHANNEL"/>
    <property type="match status" value="1"/>
</dbReference>
<keyword evidence="10 11" id="KW-0407">Ion channel</keyword>
<dbReference type="SUPFAM" id="SSF49785">
    <property type="entry name" value="Galactose-binding domain-like"/>
    <property type="match status" value="1"/>
</dbReference>
<dbReference type="Pfam" id="PF04300">
    <property type="entry name" value="FBA"/>
    <property type="match status" value="1"/>
</dbReference>
<name>A0ABN8MTI1_9CNID</name>
<feature type="domain" description="Fibronectin type-III" evidence="13">
    <location>
        <begin position="3566"/>
        <end position="3662"/>
    </location>
</feature>
<gene>
    <name evidence="15" type="ORF">PLOB_00000319</name>
</gene>
<dbReference type="InterPro" id="IPR018000">
    <property type="entry name" value="Neurotransmitter_ion_chnl_CS"/>
</dbReference>
<keyword evidence="6" id="KW-0732">Signal</keyword>
<proteinExistence type="inferred from homology"/>
<keyword evidence="7 11" id="KW-1133">Transmembrane helix</keyword>
<evidence type="ECO:0000256" key="11">
    <source>
        <dbReference type="RuleBase" id="RU000687"/>
    </source>
</evidence>
<dbReference type="InterPro" id="IPR036116">
    <property type="entry name" value="FN3_sf"/>
</dbReference>
<keyword evidence="5 11" id="KW-0812">Transmembrane</keyword>
<dbReference type="PROSITE" id="PS00236">
    <property type="entry name" value="NEUROTR_ION_CHANNEL"/>
    <property type="match status" value="1"/>
</dbReference>
<dbReference type="SMART" id="SM00060">
    <property type="entry name" value="FN3"/>
    <property type="match status" value="2"/>
</dbReference>
<evidence type="ECO:0000256" key="12">
    <source>
        <dbReference type="SAM" id="MobiDB-lite"/>
    </source>
</evidence>
<dbReference type="InterPro" id="IPR006202">
    <property type="entry name" value="Neur_chan_lig-bd"/>
</dbReference>
<dbReference type="Pfam" id="PF02932">
    <property type="entry name" value="Neur_chan_memb"/>
    <property type="match status" value="1"/>
</dbReference>
<dbReference type="CDD" id="cd18990">
    <property type="entry name" value="LGIC_ECD_GABAAR"/>
    <property type="match status" value="1"/>
</dbReference>
<dbReference type="PROSITE" id="PS51114">
    <property type="entry name" value="FBA"/>
    <property type="match status" value="1"/>
</dbReference>
<dbReference type="InterPro" id="IPR006201">
    <property type="entry name" value="Neur_channel"/>
</dbReference>
<dbReference type="Gene3D" id="2.60.120.260">
    <property type="entry name" value="Galactose-binding domain-like"/>
    <property type="match status" value="1"/>
</dbReference>
<accession>A0ABN8MTI1</accession>
<evidence type="ECO:0000256" key="8">
    <source>
        <dbReference type="ARBA" id="ARBA00023065"/>
    </source>
</evidence>
<dbReference type="SUPFAM" id="SSF63712">
    <property type="entry name" value="Nicotinic receptor ligand binding domain-like"/>
    <property type="match status" value="1"/>
</dbReference>
<dbReference type="Gene3D" id="2.60.40.10">
    <property type="entry name" value="Immunoglobulins"/>
    <property type="match status" value="1"/>
</dbReference>
<feature type="transmembrane region" description="Helical" evidence="11">
    <location>
        <begin position="4126"/>
        <end position="4148"/>
    </location>
</feature>
<evidence type="ECO:0000259" key="13">
    <source>
        <dbReference type="PROSITE" id="PS50853"/>
    </source>
</evidence>
<dbReference type="InterPro" id="IPR036866">
    <property type="entry name" value="RibonucZ/Hydroxyglut_hydro"/>
</dbReference>
<dbReference type="InterPro" id="IPR007397">
    <property type="entry name" value="F-box-assoc_dom"/>
</dbReference>
<dbReference type="InterPro" id="IPR003961">
    <property type="entry name" value="FN3_dom"/>
</dbReference>
<keyword evidence="8 11" id="KW-0406">Ion transport</keyword>
<evidence type="ECO:0000256" key="5">
    <source>
        <dbReference type="ARBA" id="ARBA00022692"/>
    </source>
</evidence>